<dbReference type="EMBL" id="RDQH01000334">
    <property type="protein sequence ID" value="RXH91324.1"/>
    <property type="molecule type" value="Genomic_DNA"/>
</dbReference>
<organism evidence="1 2">
    <name type="scientific">Malus domestica</name>
    <name type="common">Apple</name>
    <name type="synonym">Pyrus malus</name>
    <dbReference type="NCBI Taxonomy" id="3750"/>
    <lineage>
        <taxon>Eukaryota</taxon>
        <taxon>Viridiplantae</taxon>
        <taxon>Streptophyta</taxon>
        <taxon>Embryophyta</taxon>
        <taxon>Tracheophyta</taxon>
        <taxon>Spermatophyta</taxon>
        <taxon>Magnoliopsida</taxon>
        <taxon>eudicotyledons</taxon>
        <taxon>Gunneridae</taxon>
        <taxon>Pentapetalae</taxon>
        <taxon>rosids</taxon>
        <taxon>fabids</taxon>
        <taxon>Rosales</taxon>
        <taxon>Rosaceae</taxon>
        <taxon>Amygdaloideae</taxon>
        <taxon>Maleae</taxon>
        <taxon>Malus</taxon>
    </lineage>
</organism>
<evidence type="ECO:0000313" key="1">
    <source>
        <dbReference type="EMBL" id="RXH91324.1"/>
    </source>
</evidence>
<sequence>MARVVKRKDERILTRLADEFEQLAAQLNSRSPFTQACRLILPLHQQLQTIFKAQFPGTKILLFAAFPATNSSKASLKPNFSDFFCCLSRPLLLSVLRCLCF</sequence>
<dbReference type="AlphaFoldDB" id="A0A498JB38"/>
<keyword evidence="2" id="KW-1185">Reference proteome</keyword>
<reference evidence="1 2" key="1">
    <citation type="submission" date="2018-10" db="EMBL/GenBank/DDBJ databases">
        <title>A high-quality apple genome assembly.</title>
        <authorList>
            <person name="Hu J."/>
        </authorList>
    </citation>
    <scope>NUCLEOTIDE SEQUENCE [LARGE SCALE GENOMIC DNA]</scope>
    <source>
        <strain evidence="2">cv. HFTH1</strain>
        <tissue evidence="1">Young leaf</tissue>
    </source>
</reference>
<proteinExistence type="predicted"/>
<protein>
    <recommendedName>
        <fullName evidence="3">Glycolipid transfer protein domain-containing protein</fullName>
    </recommendedName>
</protein>
<gene>
    <name evidence="1" type="ORF">DVH24_020347</name>
</gene>
<dbReference type="Proteomes" id="UP000290289">
    <property type="component" value="Chromosome 8"/>
</dbReference>
<name>A0A498JB38_MALDO</name>
<comment type="caution">
    <text evidence="1">The sequence shown here is derived from an EMBL/GenBank/DDBJ whole genome shotgun (WGS) entry which is preliminary data.</text>
</comment>
<accession>A0A498JB38</accession>
<evidence type="ECO:0008006" key="3">
    <source>
        <dbReference type="Google" id="ProtNLM"/>
    </source>
</evidence>
<evidence type="ECO:0000313" key="2">
    <source>
        <dbReference type="Proteomes" id="UP000290289"/>
    </source>
</evidence>